<dbReference type="InterPro" id="IPR019734">
    <property type="entry name" value="TPR_rpt"/>
</dbReference>
<keyword evidence="1" id="KW-0802">TPR repeat</keyword>
<evidence type="ECO:0000256" key="1">
    <source>
        <dbReference type="PROSITE-ProRule" id="PRU00339"/>
    </source>
</evidence>
<dbReference type="PROSITE" id="PS50293">
    <property type="entry name" value="TPR_REGION"/>
    <property type="match status" value="1"/>
</dbReference>
<dbReference type="Proteomes" id="UP001530377">
    <property type="component" value="Unassembled WGS sequence"/>
</dbReference>
<reference evidence="2 3" key="1">
    <citation type="submission" date="2024-10" db="EMBL/GenBank/DDBJ databases">
        <title>Updated reference genomes for cyclostephanoid diatoms.</title>
        <authorList>
            <person name="Roberts W.R."/>
            <person name="Alverson A.J."/>
        </authorList>
    </citation>
    <scope>NUCLEOTIDE SEQUENCE [LARGE SCALE GENOMIC DNA]</scope>
    <source>
        <strain evidence="2 3">AJA228-03</strain>
    </source>
</reference>
<dbReference type="PANTHER" id="PTHR44117">
    <property type="entry name" value="INTRAFLAGELLAR TRANSPORT PROTEIN 88 HOMOLOG"/>
    <property type="match status" value="1"/>
</dbReference>
<dbReference type="PROSITE" id="PS50005">
    <property type="entry name" value="TPR"/>
    <property type="match status" value="3"/>
</dbReference>
<accession>A0ABD3SSF7</accession>
<dbReference type="Pfam" id="PF14559">
    <property type="entry name" value="TPR_19"/>
    <property type="match status" value="1"/>
</dbReference>
<dbReference type="EMBL" id="JALLPB020000002">
    <property type="protein sequence ID" value="KAL3827541.1"/>
    <property type="molecule type" value="Genomic_DNA"/>
</dbReference>
<feature type="repeat" description="TPR" evidence="1">
    <location>
        <begin position="392"/>
        <end position="425"/>
    </location>
</feature>
<dbReference type="SUPFAM" id="SSF48452">
    <property type="entry name" value="TPR-like"/>
    <property type="match status" value="3"/>
</dbReference>
<feature type="repeat" description="TPR" evidence="1">
    <location>
        <begin position="113"/>
        <end position="146"/>
    </location>
</feature>
<name>A0ABD3SSF7_9STRA</name>
<feature type="repeat" description="TPR" evidence="1">
    <location>
        <begin position="152"/>
        <end position="185"/>
    </location>
</feature>
<sequence length="579" mass="65797">MVRNNSSSDSSNSKNPTKTAISLEKEINQLIARTVTLKKEGKFEDALECAKDGTKNERLLRKFRKAHSLSGGPELMYSSWFNLATAYEVNDMPDDAIKTYTYLATQRGNSFAGRLRINIGNVYYRKKQYPSAIRMYKMALDQMRKDEQSTVHRTRRNIGNAYFRMGQIRDAVKYFEEAMETVPDFQTGLNLLVCHLALGDIDKAKTHFITIVSIPSDEDAFSFKDEIPVDGSNVLHGEKDGLPSRSKQSTHFLQTAARLIAPMVDSNDWAAGYDWVCNVLGDHHDELSAQLKLEQTTQRLHHKDFDVTIKALKTLQKKGKEVKAASATNLSFVSFLEGNNEHASEYAHDALALDRYNAKALVNNANCLFVNGDFTAAKDSYLEAIDIQADCCQAIYNLGLANAQLGLAEEAIQAFKKVHEIIPNDPQVLFQIADIYELQGRSHDALKWFNVLSARVQSDPAILARLGRLYADAKEDSQCLHYQLESFRHYPTDLDVISWIGTWFVQQEMYERCYFFQQASLIQPKEIKWGFMAASAHKRCGAHDAAFREYERLLDQSRDPKQRIECRSTILINNFVAQY</sequence>
<dbReference type="InterPro" id="IPR011990">
    <property type="entry name" value="TPR-like_helical_dom_sf"/>
</dbReference>
<evidence type="ECO:0000313" key="2">
    <source>
        <dbReference type="EMBL" id="KAL3827541.1"/>
    </source>
</evidence>
<dbReference type="Gene3D" id="1.25.40.10">
    <property type="entry name" value="Tetratricopeptide repeat domain"/>
    <property type="match status" value="2"/>
</dbReference>
<evidence type="ECO:0000313" key="3">
    <source>
        <dbReference type="Proteomes" id="UP001530377"/>
    </source>
</evidence>
<comment type="caution">
    <text evidence="2">The sequence shown here is derived from an EMBL/GenBank/DDBJ whole genome shotgun (WGS) entry which is preliminary data.</text>
</comment>
<dbReference type="SMART" id="SM00028">
    <property type="entry name" value="TPR"/>
    <property type="match status" value="8"/>
</dbReference>
<evidence type="ECO:0008006" key="4">
    <source>
        <dbReference type="Google" id="ProtNLM"/>
    </source>
</evidence>
<gene>
    <name evidence="2" type="ORF">ACHAXA_002038</name>
</gene>
<keyword evidence="3" id="KW-1185">Reference proteome</keyword>
<protein>
    <recommendedName>
        <fullName evidence="4">Tetratricopeptide repeat protein</fullName>
    </recommendedName>
</protein>
<dbReference type="PANTHER" id="PTHR44117:SF1">
    <property type="entry name" value="INTRAFLAGELLAR TRANSPORT PROTEIN 88 HOMOLOG"/>
    <property type="match status" value="1"/>
</dbReference>
<organism evidence="2 3">
    <name type="scientific">Cyclostephanos tholiformis</name>
    <dbReference type="NCBI Taxonomy" id="382380"/>
    <lineage>
        <taxon>Eukaryota</taxon>
        <taxon>Sar</taxon>
        <taxon>Stramenopiles</taxon>
        <taxon>Ochrophyta</taxon>
        <taxon>Bacillariophyta</taxon>
        <taxon>Coscinodiscophyceae</taxon>
        <taxon>Thalassiosirophycidae</taxon>
        <taxon>Stephanodiscales</taxon>
        <taxon>Stephanodiscaceae</taxon>
        <taxon>Cyclostephanos</taxon>
    </lineage>
</organism>
<dbReference type="Pfam" id="PF13424">
    <property type="entry name" value="TPR_12"/>
    <property type="match status" value="1"/>
</dbReference>
<proteinExistence type="predicted"/>
<dbReference type="AlphaFoldDB" id="A0ABD3SSF7"/>